<evidence type="ECO:0000313" key="2">
    <source>
        <dbReference type="EMBL" id="KAJ1137961.1"/>
    </source>
</evidence>
<dbReference type="Proteomes" id="UP001066276">
    <property type="component" value="Chromosome 6"/>
</dbReference>
<keyword evidence="3" id="KW-1185">Reference proteome</keyword>
<comment type="caution">
    <text evidence="2">The sequence shown here is derived from an EMBL/GenBank/DDBJ whole genome shotgun (WGS) entry which is preliminary data.</text>
</comment>
<evidence type="ECO:0000256" key="1">
    <source>
        <dbReference type="SAM" id="Coils"/>
    </source>
</evidence>
<sequence length="204" mass="22768">MSPSRVSLAAQWPFRLRPDSRFHYHRSIGPLSLTEAPVAGRAVQGPLEYGRQPVLQDNCQAQLELRSYATSADTILATPFKVSVNDMAQNTKTNADLLRVDVAAIRDDLKDLKLRVTAAESRISRVEDFNNSQSQKISDMKKMVATLQSQLMEQEDQNLRSNPRIFGIPEGVVSNYKSVPDILISSMPSALQLAFDRLRAREGP</sequence>
<reference evidence="2" key="1">
    <citation type="journal article" date="2022" name="bioRxiv">
        <title>Sequencing and chromosome-scale assembly of the giantPleurodeles waltlgenome.</title>
        <authorList>
            <person name="Brown T."/>
            <person name="Elewa A."/>
            <person name="Iarovenko S."/>
            <person name="Subramanian E."/>
            <person name="Araus A.J."/>
            <person name="Petzold A."/>
            <person name="Susuki M."/>
            <person name="Suzuki K.-i.T."/>
            <person name="Hayashi T."/>
            <person name="Toyoda A."/>
            <person name="Oliveira C."/>
            <person name="Osipova E."/>
            <person name="Leigh N.D."/>
            <person name="Simon A."/>
            <person name="Yun M.H."/>
        </authorList>
    </citation>
    <scope>NUCLEOTIDE SEQUENCE</scope>
    <source>
        <strain evidence="2">20211129_DDA</strain>
        <tissue evidence="2">Liver</tissue>
    </source>
</reference>
<proteinExistence type="predicted"/>
<protein>
    <submittedName>
        <fullName evidence="2">Uncharacterized protein</fullName>
    </submittedName>
</protein>
<evidence type="ECO:0000313" key="3">
    <source>
        <dbReference type="Proteomes" id="UP001066276"/>
    </source>
</evidence>
<dbReference type="AlphaFoldDB" id="A0AAV7QBP1"/>
<name>A0AAV7QBP1_PLEWA</name>
<accession>A0AAV7QBP1</accession>
<feature type="coiled-coil region" evidence="1">
    <location>
        <begin position="102"/>
        <end position="157"/>
    </location>
</feature>
<organism evidence="2 3">
    <name type="scientific">Pleurodeles waltl</name>
    <name type="common">Iberian ribbed newt</name>
    <dbReference type="NCBI Taxonomy" id="8319"/>
    <lineage>
        <taxon>Eukaryota</taxon>
        <taxon>Metazoa</taxon>
        <taxon>Chordata</taxon>
        <taxon>Craniata</taxon>
        <taxon>Vertebrata</taxon>
        <taxon>Euteleostomi</taxon>
        <taxon>Amphibia</taxon>
        <taxon>Batrachia</taxon>
        <taxon>Caudata</taxon>
        <taxon>Salamandroidea</taxon>
        <taxon>Salamandridae</taxon>
        <taxon>Pleurodelinae</taxon>
        <taxon>Pleurodeles</taxon>
    </lineage>
</organism>
<keyword evidence="1" id="KW-0175">Coiled coil</keyword>
<dbReference type="EMBL" id="JANPWB010000010">
    <property type="protein sequence ID" value="KAJ1137961.1"/>
    <property type="molecule type" value="Genomic_DNA"/>
</dbReference>
<gene>
    <name evidence="2" type="ORF">NDU88_004354</name>
</gene>